<dbReference type="EMBL" id="FOTS01000003">
    <property type="protein sequence ID" value="SFL39372.1"/>
    <property type="molecule type" value="Genomic_DNA"/>
</dbReference>
<feature type="domain" description="Tyr recombinase" evidence="4">
    <location>
        <begin position="124"/>
        <end position="321"/>
    </location>
</feature>
<feature type="domain" description="Core-binding (CB)" evidence="5">
    <location>
        <begin position="8"/>
        <end position="98"/>
    </location>
</feature>
<evidence type="ECO:0000313" key="7">
    <source>
        <dbReference type="Proteomes" id="UP000199520"/>
    </source>
</evidence>
<dbReference type="OrthoDB" id="9815875at2"/>
<dbReference type="GO" id="GO:0006310">
    <property type="term" value="P:DNA recombination"/>
    <property type="evidence" value="ECO:0007669"/>
    <property type="project" value="UniProtKB-KW"/>
</dbReference>
<sequence length="323" mass="36329">MKNSIMDTKKEISVELYNSYIEQGKRLIINSKAENTRKAYFSDWKEFSDWCKKNKVSSLPAESETVVAYLSYLFAGNKRPSTIARKKSTISQAHATAGYDSPTSAKIVMDTMKGIKRELGIMRNKKNPILAEDIQHFCEKKDDIRDLRDCALLLIGFSGAFRRSELISLNIEDVRFTREGIRVLLRKSKTDQEGAGMEKGIAYGSNPDTCPVRILQDWIEAAQIKEGALFRQINKYGQVSKKRLASSHSVARIVKEYVQKIGLPAGEYSGHSLRAGFATEASANGASLDDIMRQTGHRSVEMVREYIRKQNLFKNNASAKLGL</sequence>
<gene>
    <name evidence="6" type="ORF">SAMN04490355_100397</name>
</gene>
<dbReference type="SUPFAM" id="SSF56349">
    <property type="entry name" value="DNA breaking-rejoining enzymes"/>
    <property type="match status" value="1"/>
</dbReference>
<dbReference type="GO" id="GO:0015074">
    <property type="term" value="P:DNA integration"/>
    <property type="evidence" value="ECO:0007669"/>
    <property type="project" value="InterPro"/>
</dbReference>
<dbReference type="Pfam" id="PF00589">
    <property type="entry name" value="Phage_integrase"/>
    <property type="match status" value="1"/>
</dbReference>
<dbReference type="AlphaFoldDB" id="A0A1I4HAQ8"/>
<evidence type="ECO:0000259" key="5">
    <source>
        <dbReference type="PROSITE" id="PS51900"/>
    </source>
</evidence>
<dbReference type="Proteomes" id="UP000199520">
    <property type="component" value="Unassembled WGS sequence"/>
</dbReference>
<evidence type="ECO:0000259" key="4">
    <source>
        <dbReference type="PROSITE" id="PS51898"/>
    </source>
</evidence>
<dbReference type="InterPro" id="IPR013762">
    <property type="entry name" value="Integrase-like_cat_sf"/>
</dbReference>
<dbReference type="PANTHER" id="PTHR34605:SF4">
    <property type="entry name" value="DNA ADENINE METHYLTRANSFERASE"/>
    <property type="match status" value="1"/>
</dbReference>
<dbReference type="Gene3D" id="1.10.443.10">
    <property type="entry name" value="Intergrase catalytic core"/>
    <property type="match status" value="1"/>
</dbReference>
<evidence type="ECO:0000313" key="6">
    <source>
        <dbReference type="EMBL" id="SFL39372.1"/>
    </source>
</evidence>
<dbReference type="InterPro" id="IPR002104">
    <property type="entry name" value="Integrase_catalytic"/>
</dbReference>
<dbReference type="GO" id="GO:0003677">
    <property type="term" value="F:DNA binding"/>
    <property type="evidence" value="ECO:0007669"/>
    <property type="project" value="UniProtKB-UniRule"/>
</dbReference>
<organism evidence="6 7">
    <name type="scientific">Pelosinus propionicus DSM 13327</name>
    <dbReference type="NCBI Taxonomy" id="1123291"/>
    <lineage>
        <taxon>Bacteria</taxon>
        <taxon>Bacillati</taxon>
        <taxon>Bacillota</taxon>
        <taxon>Negativicutes</taxon>
        <taxon>Selenomonadales</taxon>
        <taxon>Sporomusaceae</taxon>
        <taxon>Pelosinus</taxon>
    </lineage>
</organism>
<dbReference type="PANTHER" id="PTHR34605">
    <property type="entry name" value="PHAGE_INTEGRASE DOMAIN-CONTAINING PROTEIN"/>
    <property type="match status" value="1"/>
</dbReference>
<dbReference type="RefSeq" id="WP_090932552.1">
    <property type="nucleotide sequence ID" value="NZ_FOTS01000003.1"/>
</dbReference>
<dbReference type="STRING" id="1123291.SAMN04490355_100397"/>
<keyword evidence="1 3" id="KW-0238">DNA-binding</keyword>
<dbReference type="InterPro" id="IPR044068">
    <property type="entry name" value="CB"/>
</dbReference>
<dbReference type="InterPro" id="IPR011010">
    <property type="entry name" value="DNA_brk_join_enz"/>
</dbReference>
<dbReference type="PROSITE" id="PS51898">
    <property type="entry name" value="TYR_RECOMBINASE"/>
    <property type="match status" value="1"/>
</dbReference>
<dbReference type="PROSITE" id="PS51900">
    <property type="entry name" value="CB"/>
    <property type="match status" value="1"/>
</dbReference>
<dbReference type="Gene3D" id="1.10.150.130">
    <property type="match status" value="1"/>
</dbReference>
<dbReference type="InterPro" id="IPR052925">
    <property type="entry name" value="Phage_Integrase-like_Recomb"/>
</dbReference>
<dbReference type="CDD" id="cd00799">
    <property type="entry name" value="INT_Cre_C"/>
    <property type="match status" value="1"/>
</dbReference>
<name>A0A1I4HAQ8_9FIRM</name>
<accession>A0A1I4HAQ8</accession>
<dbReference type="SUPFAM" id="SSF47823">
    <property type="entry name" value="lambda integrase-like, N-terminal domain"/>
    <property type="match status" value="1"/>
</dbReference>
<evidence type="ECO:0000256" key="2">
    <source>
        <dbReference type="ARBA" id="ARBA00023172"/>
    </source>
</evidence>
<keyword evidence="7" id="KW-1185">Reference proteome</keyword>
<reference evidence="7" key="1">
    <citation type="submission" date="2016-10" db="EMBL/GenBank/DDBJ databases">
        <authorList>
            <person name="Varghese N."/>
            <person name="Submissions S."/>
        </authorList>
    </citation>
    <scope>NUCLEOTIDE SEQUENCE [LARGE SCALE GENOMIC DNA]</scope>
    <source>
        <strain evidence="7">DSM 13327</strain>
    </source>
</reference>
<protein>
    <submittedName>
        <fullName evidence="6">Site-specific recombinase XerD</fullName>
    </submittedName>
</protein>
<keyword evidence="2" id="KW-0233">DNA recombination</keyword>
<dbReference type="InterPro" id="IPR010998">
    <property type="entry name" value="Integrase_recombinase_N"/>
</dbReference>
<evidence type="ECO:0000256" key="3">
    <source>
        <dbReference type="PROSITE-ProRule" id="PRU01248"/>
    </source>
</evidence>
<evidence type="ECO:0000256" key="1">
    <source>
        <dbReference type="ARBA" id="ARBA00023125"/>
    </source>
</evidence>
<proteinExistence type="predicted"/>